<evidence type="ECO:0000256" key="6">
    <source>
        <dbReference type="ARBA" id="ARBA00022801"/>
    </source>
</evidence>
<evidence type="ECO:0000313" key="12">
    <source>
        <dbReference type="Proteomes" id="UP000639338"/>
    </source>
</evidence>
<comment type="similarity">
    <text evidence="3">Belongs to the peptidase S54 family.</text>
</comment>
<evidence type="ECO:0000256" key="7">
    <source>
        <dbReference type="ARBA" id="ARBA00022989"/>
    </source>
</evidence>
<dbReference type="GO" id="GO:0004252">
    <property type="term" value="F:serine-type endopeptidase activity"/>
    <property type="evidence" value="ECO:0007669"/>
    <property type="project" value="InterPro"/>
</dbReference>
<dbReference type="GO" id="GO:0016020">
    <property type="term" value="C:membrane"/>
    <property type="evidence" value="ECO:0007669"/>
    <property type="project" value="UniProtKB-SubCell"/>
</dbReference>
<dbReference type="InterPro" id="IPR035952">
    <property type="entry name" value="Rhomboid-like_sf"/>
</dbReference>
<name>A0A834Y5V1_APHGI</name>
<evidence type="ECO:0000256" key="8">
    <source>
        <dbReference type="ARBA" id="ARBA00023136"/>
    </source>
</evidence>
<dbReference type="EC" id="3.4.21.105" evidence="4"/>
<accession>A0A834Y5V1</accession>
<organism evidence="11 12">
    <name type="scientific">Aphidius gifuensis</name>
    <name type="common">Parasitoid wasp</name>
    <dbReference type="NCBI Taxonomy" id="684658"/>
    <lineage>
        <taxon>Eukaryota</taxon>
        <taxon>Metazoa</taxon>
        <taxon>Ecdysozoa</taxon>
        <taxon>Arthropoda</taxon>
        <taxon>Hexapoda</taxon>
        <taxon>Insecta</taxon>
        <taxon>Pterygota</taxon>
        <taxon>Neoptera</taxon>
        <taxon>Endopterygota</taxon>
        <taxon>Hymenoptera</taxon>
        <taxon>Apocrita</taxon>
        <taxon>Ichneumonoidea</taxon>
        <taxon>Braconidae</taxon>
        <taxon>Aphidiinae</taxon>
        <taxon>Aphidius</taxon>
    </lineage>
</organism>
<keyword evidence="6" id="KW-0378">Hydrolase</keyword>
<dbReference type="InterPro" id="IPR022764">
    <property type="entry name" value="Peptidase_S54_rhomboid_dom"/>
</dbReference>
<evidence type="ECO:0000256" key="1">
    <source>
        <dbReference type="ARBA" id="ARBA00000156"/>
    </source>
</evidence>
<proteinExistence type="inferred from homology"/>
<evidence type="ECO:0000256" key="4">
    <source>
        <dbReference type="ARBA" id="ARBA00013039"/>
    </source>
</evidence>
<protein>
    <recommendedName>
        <fullName evidence="4">rhomboid protease</fullName>
        <ecNumber evidence="4">3.4.21.105</ecNumber>
    </recommendedName>
</protein>
<keyword evidence="12" id="KW-1185">Reference proteome</keyword>
<keyword evidence="8 9" id="KW-0472">Membrane</keyword>
<sequence length="334" mass="37970">MAFRTLINYGQTGRCIFTNVNCQRNYLNVKNTTRFFKTFRDSSNGNIKSRNLFDTTIPSSGNYLKPIGFAILFAGVTHAGATIWEYEKIRNRAWKVINRYQERQVPRTGWRLQAETWWRSLTEGQRIFVPICFLNILVFGAWRIPALQSTMLRYFVASPGSRSVCLPMIYSTFSHSSLVHLGLNMYVLQSFITPAVQTLGKEQFVALYLTSGMMASLLSHLHKVAFKMPSRSLGASGAIMGIVGFICLTYPDVQLGVAFLPMITFSAANALKGLIAMDTIGCVFRMKLIDHAAHLGGVFWGMFWQMWGNSHIWGGREPLLNLWHRYRKPPQKED</sequence>
<keyword evidence="7 9" id="KW-1133">Transmembrane helix</keyword>
<dbReference type="Pfam" id="PF01694">
    <property type="entry name" value="Rhomboid"/>
    <property type="match status" value="1"/>
</dbReference>
<evidence type="ECO:0000256" key="2">
    <source>
        <dbReference type="ARBA" id="ARBA00004141"/>
    </source>
</evidence>
<feature type="transmembrane region" description="Helical" evidence="9">
    <location>
        <begin position="233"/>
        <end position="251"/>
    </location>
</feature>
<dbReference type="PANTHER" id="PTHR43731:SF14">
    <property type="entry name" value="PRESENILIN-ASSOCIATED RHOMBOID-LIKE PROTEIN, MITOCHONDRIAL"/>
    <property type="match status" value="1"/>
</dbReference>
<dbReference type="EMBL" id="JACMRX010000001">
    <property type="protein sequence ID" value="KAF7997297.1"/>
    <property type="molecule type" value="Genomic_DNA"/>
</dbReference>
<dbReference type="InterPro" id="IPR050925">
    <property type="entry name" value="Rhomboid_protease_S54"/>
</dbReference>
<gene>
    <name evidence="11" type="ORF">HCN44_005574</name>
</gene>
<dbReference type="Proteomes" id="UP000639338">
    <property type="component" value="Unassembled WGS sequence"/>
</dbReference>
<reference evidence="11 12" key="1">
    <citation type="submission" date="2020-08" db="EMBL/GenBank/DDBJ databases">
        <title>Aphidius gifuensis genome sequencing and assembly.</title>
        <authorList>
            <person name="Du Z."/>
        </authorList>
    </citation>
    <scope>NUCLEOTIDE SEQUENCE [LARGE SCALE GENOMIC DNA]</scope>
    <source>
        <strain evidence="11">YNYX2018</strain>
        <tissue evidence="11">Adults</tissue>
    </source>
</reference>
<comment type="caution">
    <text evidence="11">The sequence shown here is derived from an EMBL/GenBank/DDBJ whole genome shotgun (WGS) entry which is preliminary data.</text>
</comment>
<evidence type="ECO:0000256" key="3">
    <source>
        <dbReference type="ARBA" id="ARBA00009045"/>
    </source>
</evidence>
<feature type="transmembrane region" description="Helical" evidence="9">
    <location>
        <begin position="203"/>
        <end position="221"/>
    </location>
</feature>
<dbReference type="GO" id="GO:0006465">
    <property type="term" value="P:signal peptide processing"/>
    <property type="evidence" value="ECO:0007669"/>
    <property type="project" value="TreeGrafter"/>
</dbReference>
<dbReference type="FunFam" id="1.20.1540.10:FF:000012">
    <property type="entry name" value="Rhomboid family protein"/>
    <property type="match status" value="1"/>
</dbReference>
<dbReference type="PANTHER" id="PTHR43731">
    <property type="entry name" value="RHOMBOID PROTEASE"/>
    <property type="match status" value="1"/>
</dbReference>
<feature type="transmembrane region" description="Helical" evidence="9">
    <location>
        <begin position="257"/>
        <end position="276"/>
    </location>
</feature>
<dbReference type="Gene3D" id="1.20.1540.10">
    <property type="entry name" value="Rhomboid-like"/>
    <property type="match status" value="1"/>
</dbReference>
<dbReference type="OrthoDB" id="10260614at2759"/>
<evidence type="ECO:0000259" key="10">
    <source>
        <dbReference type="Pfam" id="PF01694"/>
    </source>
</evidence>
<evidence type="ECO:0000256" key="9">
    <source>
        <dbReference type="SAM" id="Phobius"/>
    </source>
</evidence>
<dbReference type="AlphaFoldDB" id="A0A834Y5V1"/>
<keyword evidence="5 9" id="KW-0812">Transmembrane</keyword>
<feature type="transmembrane region" description="Helical" evidence="9">
    <location>
        <begin position="127"/>
        <end position="144"/>
    </location>
</feature>
<evidence type="ECO:0000256" key="5">
    <source>
        <dbReference type="ARBA" id="ARBA00022692"/>
    </source>
</evidence>
<comment type="catalytic activity">
    <reaction evidence="1">
        <text>Cleaves type-1 transmembrane domains using a catalytic dyad composed of serine and histidine that are contributed by different transmembrane domains.</text>
        <dbReference type="EC" id="3.4.21.105"/>
    </reaction>
</comment>
<feature type="domain" description="Peptidase S54 rhomboid" evidence="10">
    <location>
        <begin position="168"/>
        <end position="305"/>
    </location>
</feature>
<dbReference type="SUPFAM" id="SSF144091">
    <property type="entry name" value="Rhomboid-like"/>
    <property type="match status" value="1"/>
</dbReference>
<evidence type="ECO:0000313" key="11">
    <source>
        <dbReference type="EMBL" id="KAF7997297.1"/>
    </source>
</evidence>
<comment type="subcellular location">
    <subcellularLocation>
        <location evidence="2">Membrane</location>
        <topology evidence="2">Multi-pass membrane protein</topology>
    </subcellularLocation>
</comment>